<dbReference type="PANTHER" id="PTHR10383:SF9">
    <property type="entry name" value="SERINE INCORPORATOR, ISOFORM F"/>
    <property type="match status" value="1"/>
</dbReference>
<evidence type="ECO:0000313" key="9">
    <source>
        <dbReference type="Proteomes" id="UP001152320"/>
    </source>
</evidence>
<dbReference type="EMBL" id="JAIZAY010000014">
    <property type="protein sequence ID" value="KAJ8029548.1"/>
    <property type="molecule type" value="Genomic_DNA"/>
</dbReference>
<proteinExistence type="inferred from homology"/>
<comment type="subcellular location">
    <subcellularLocation>
        <location evidence="1">Membrane</location>
        <topology evidence="1">Multi-pass membrane protein</topology>
    </subcellularLocation>
</comment>
<keyword evidence="3 7" id="KW-0812">Transmembrane</keyword>
<feature type="transmembrane region" description="Helical" evidence="7">
    <location>
        <begin position="412"/>
        <end position="431"/>
    </location>
</feature>
<evidence type="ECO:0000256" key="5">
    <source>
        <dbReference type="ARBA" id="ARBA00023136"/>
    </source>
</evidence>
<evidence type="ECO:0000256" key="3">
    <source>
        <dbReference type="ARBA" id="ARBA00022692"/>
    </source>
</evidence>
<comment type="similarity">
    <text evidence="2">Belongs to the TDE1 family.</text>
</comment>
<evidence type="ECO:0000256" key="6">
    <source>
        <dbReference type="SAM" id="MobiDB-lite"/>
    </source>
</evidence>
<name>A0A9Q1H1C2_HOLLE</name>
<evidence type="ECO:0000313" key="8">
    <source>
        <dbReference type="EMBL" id="KAJ8029548.1"/>
    </source>
</evidence>
<feature type="transmembrane region" description="Helical" evidence="7">
    <location>
        <begin position="232"/>
        <end position="252"/>
    </location>
</feature>
<feature type="compositionally biased region" description="Basic residues" evidence="6">
    <location>
        <begin position="486"/>
        <end position="500"/>
    </location>
</feature>
<evidence type="ECO:0000256" key="2">
    <source>
        <dbReference type="ARBA" id="ARBA00006665"/>
    </source>
</evidence>
<feature type="region of interest" description="Disordered" evidence="6">
    <location>
        <begin position="478"/>
        <end position="500"/>
    </location>
</feature>
<dbReference type="Pfam" id="PF03348">
    <property type="entry name" value="Serinc"/>
    <property type="match status" value="1"/>
</dbReference>
<feature type="transmembrane region" description="Helical" evidence="7">
    <location>
        <begin position="36"/>
        <end position="54"/>
    </location>
</feature>
<dbReference type="AlphaFoldDB" id="A0A9Q1H1C2"/>
<evidence type="ECO:0000256" key="1">
    <source>
        <dbReference type="ARBA" id="ARBA00004141"/>
    </source>
</evidence>
<feature type="transmembrane region" description="Helical" evidence="7">
    <location>
        <begin position="122"/>
        <end position="143"/>
    </location>
</feature>
<dbReference type="OrthoDB" id="5963193at2759"/>
<keyword evidence="4 7" id="KW-1133">Transmembrane helix</keyword>
<feature type="transmembrane region" description="Helical" evidence="7">
    <location>
        <begin position="451"/>
        <end position="471"/>
    </location>
</feature>
<evidence type="ECO:0000256" key="4">
    <source>
        <dbReference type="ARBA" id="ARBA00022989"/>
    </source>
</evidence>
<keyword evidence="5 7" id="KW-0472">Membrane</keyword>
<dbReference type="PANTHER" id="PTHR10383">
    <property type="entry name" value="SERINE INCORPORATOR"/>
    <property type="match status" value="1"/>
</dbReference>
<dbReference type="GO" id="GO:0016020">
    <property type="term" value="C:membrane"/>
    <property type="evidence" value="ECO:0007669"/>
    <property type="project" value="UniProtKB-SubCell"/>
</dbReference>
<protein>
    <submittedName>
        <fullName evidence="8">Serine incorporator 5</fullName>
    </submittedName>
</protein>
<organism evidence="8 9">
    <name type="scientific">Holothuria leucospilota</name>
    <name type="common">Black long sea cucumber</name>
    <name type="synonym">Mertensiothuria leucospilota</name>
    <dbReference type="NCBI Taxonomy" id="206669"/>
    <lineage>
        <taxon>Eukaryota</taxon>
        <taxon>Metazoa</taxon>
        <taxon>Echinodermata</taxon>
        <taxon>Eleutherozoa</taxon>
        <taxon>Echinozoa</taxon>
        <taxon>Holothuroidea</taxon>
        <taxon>Aspidochirotacea</taxon>
        <taxon>Aspidochirotida</taxon>
        <taxon>Holothuriidae</taxon>
        <taxon>Holothuria</taxon>
    </lineage>
</organism>
<dbReference type="InterPro" id="IPR005016">
    <property type="entry name" value="TDE1/TMS"/>
</dbReference>
<keyword evidence="9" id="KW-1185">Reference proteome</keyword>
<reference evidence="8" key="1">
    <citation type="submission" date="2021-10" db="EMBL/GenBank/DDBJ databases">
        <title>Tropical sea cucumber genome reveals ecological adaptation and Cuvierian tubules defense mechanism.</title>
        <authorList>
            <person name="Chen T."/>
        </authorList>
    </citation>
    <scope>NUCLEOTIDE SEQUENCE</scope>
    <source>
        <strain evidence="8">Nanhai2018</strain>
        <tissue evidence="8">Muscle</tissue>
    </source>
</reference>
<feature type="transmembrane region" description="Helical" evidence="7">
    <location>
        <begin position="264"/>
        <end position="283"/>
    </location>
</feature>
<comment type="caution">
    <text evidence="8">The sequence shown here is derived from an EMBL/GenBank/DDBJ whole genome shotgun (WGS) entry which is preliminary data.</text>
</comment>
<feature type="transmembrane region" description="Helical" evidence="7">
    <location>
        <begin position="92"/>
        <end position="110"/>
    </location>
</feature>
<accession>A0A9Q1H1C2</accession>
<feature type="transmembrane region" description="Helical" evidence="7">
    <location>
        <begin position="331"/>
        <end position="350"/>
    </location>
</feature>
<gene>
    <name evidence="8" type="ORF">HOLleu_28973</name>
</gene>
<evidence type="ECO:0000256" key="7">
    <source>
        <dbReference type="SAM" id="Phobius"/>
    </source>
</evidence>
<feature type="transmembrane region" description="Helical" evidence="7">
    <location>
        <begin position="193"/>
        <end position="220"/>
    </location>
</feature>
<sequence length="500" mass="56919">MPSENCCVAKVECCFWSQPFSMCCLPPLKESCTTRFLYIIYFIVSAAFSCALVSKTVEDKILQLPRFANFCDLVGPEGDCSHFLGHVAVYRISYATAIFFLVFAVITFWVKKSTTIRGGIHNGYWFWKLLLLLGMWIGSYYIPINDPEFRILLYIGFTAGSLFIIVQLWLLLDLAASWNRRWSEKIESGGSKCWYIVMVLFILISYGTSLFFGYVCIAWYGLPFEDCYQNIVYPFVSVLLCIVISIMAFLPIKTQDQQRRTPIMQAAMVSAYVMFLTWSAIVIKPPLILKEEVGISLNETVFTETSNKSSQICQPTRLNSFYEMDNQQGELINAILSAILTLAVVLYACIQTSRTVSLGELNESSHPHIHVERSSIWCCCQETSPRTPEEMAVRKRGWGAIHNEAEAVGYSYTFFHLTFLLATLYVMMTLTNWYSPSEAKLETLNRTWPPFWVKLASAWFGAVLFCVRLFVLHCVQPSNRSEGSSRSRRGGKRSSRSTAV</sequence>
<feature type="transmembrane region" description="Helical" evidence="7">
    <location>
        <begin position="149"/>
        <end position="172"/>
    </location>
</feature>
<dbReference type="Proteomes" id="UP001152320">
    <property type="component" value="Chromosome 14"/>
</dbReference>